<protein>
    <submittedName>
        <fullName evidence="1">Uncharacterized protein</fullName>
    </submittedName>
</protein>
<evidence type="ECO:0000313" key="2">
    <source>
        <dbReference type="Proteomes" id="UP000524492"/>
    </source>
</evidence>
<dbReference type="AlphaFoldDB" id="A0A7W6MDM7"/>
<proteinExistence type="predicted"/>
<organism evidence="1 2">
    <name type="scientific">Rhizobium aethiopicum</name>
    <dbReference type="NCBI Taxonomy" id="1138170"/>
    <lineage>
        <taxon>Bacteria</taxon>
        <taxon>Pseudomonadati</taxon>
        <taxon>Pseudomonadota</taxon>
        <taxon>Alphaproteobacteria</taxon>
        <taxon>Hyphomicrobiales</taxon>
        <taxon>Rhizobiaceae</taxon>
        <taxon>Rhizobium/Agrobacterium group</taxon>
        <taxon>Rhizobium</taxon>
    </lineage>
</organism>
<evidence type="ECO:0000313" key="1">
    <source>
        <dbReference type="EMBL" id="MBB4190243.1"/>
    </source>
</evidence>
<gene>
    <name evidence="1" type="ORF">GGD53_000359</name>
</gene>
<keyword evidence="2" id="KW-1185">Reference proteome</keyword>
<reference evidence="1 2" key="1">
    <citation type="submission" date="2020-08" db="EMBL/GenBank/DDBJ databases">
        <title>Genomic Encyclopedia of Type Strains, Phase IV (KMG-V): Genome sequencing to study the core and pangenomes of soil and plant-associated prokaryotes.</title>
        <authorList>
            <person name="Whitman W."/>
        </authorList>
    </citation>
    <scope>NUCLEOTIDE SEQUENCE [LARGE SCALE GENOMIC DNA]</scope>
    <source>
        <strain evidence="1 2">SEMIA 4074</strain>
    </source>
</reference>
<sequence>MGKIRSNDFHSAAICLSSVSDLLGQMPQQQRKVVAA</sequence>
<name>A0A7W6MDM7_9HYPH</name>
<dbReference type="EMBL" id="JACIFV010000001">
    <property type="protein sequence ID" value="MBB4190243.1"/>
    <property type="molecule type" value="Genomic_DNA"/>
</dbReference>
<dbReference type="Proteomes" id="UP000524492">
    <property type="component" value="Unassembled WGS sequence"/>
</dbReference>
<accession>A0A7W6MDM7</accession>
<comment type="caution">
    <text evidence="1">The sequence shown here is derived from an EMBL/GenBank/DDBJ whole genome shotgun (WGS) entry which is preliminary data.</text>
</comment>